<organism evidence="2 3">
    <name type="scientific">Flavobacterium fontis</name>
    <dbReference type="NCBI Taxonomy" id="1124188"/>
    <lineage>
        <taxon>Bacteria</taxon>
        <taxon>Pseudomonadati</taxon>
        <taxon>Bacteroidota</taxon>
        <taxon>Flavobacteriia</taxon>
        <taxon>Flavobacteriales</taxon>
        <taxon>Flavobacteriaceae</taxon>
        <taxon>Flavobacterium</taxon>
    </lineage>
</organism>
<protein>
    <submittedName>
        <fullName evidence="2">Glycosyltransferase involved in cell wall bisynthesis</fullName>
    </submittedName>
</protein>
<evidence type="ECO:0000259" key="1">
    <source>
        <dbReference type="Pfam" id="PF00535"/>
    </source>
</evidence>
<dbReference type="InterPro" id="IPR050834">
    <property type="entry name" value="Glycosyltransf_2"/>
</dbReference>
<keyword evidence="3" id="KW-1185">Reference proteome</keyword>
<name>A0A1M5CQF1_9FLAO</name>
<dbReference type="InterPro" id="IPR001173">
    <property type="entry name" value="Glyco_trans_2-like"/>
</dbReference>
<dbReference type="Gene3D" id="3.90.550.10">
    <property type="entry name" value="Spore Coat Polysaccharide Biosynthesis Protein SpsA, Chain A"/>
    <property type="match status" value="1"/>
</dbReference>
<dbReference type="GO" id="GO:0016740">
    <property type="term" value="F:transferase activity"/>
    <property type="evidence" value="ECO:0007669"/>
    <property type="project" value="UniProtKB-KW"/>
</dbReference>
<dbReference type="SUPFAM" id="SSF53448">
    <property type="entry name" value="Nucleotide-diphospho-sugar transferases"/>
    <property type="match status" value="1"/>
</dbReference>
<accession>A0A1M5CQF1</accession>
<dbReference type="Proteomes" id="UP000184147">
    <property type="component" value="Unassembled WGS sequence"/>
</dbReference>
<dbReference type="InterPro" id="IPR029044">
    <property type="entry name" value="Nucleotide-diphossugar_trans"/>
</dbReference>
<dbReference type="AlphaFoldDB" id="A0A1M5CQF1"/>
<feature type="domain" description="Glycosyltransferase 2-like" evidence="1">
    <location>
        <begin position="18"/>
        <end position="145"/>
    </location>
</feature>
<dbReference type="EMBL" id="FQVQ01000012">
    <property type="protein sequence ID" value="SHF56961.1"/>
    <property type="molecule type" value="Genomic_DNA"/>
</dbReference>
<dbReference type="PANTHER" id="PTHR43685:SF11">
    <property type="entry name" value="GLYCOSYLTRANSFERASE TAGX-RELATED"/>
    <property type="match status" value="1"/>
</dbReference>
<sequence length="318" mass="36557">MSVTPQMTNIPMSTPKISVMIPTYNCAGLLRKTLASVLEQDLGPELMQIEVIDDCSTDHPEQVVAELGKGRVTFFQQPHNVKHVKNFQTALSRAQGEIIHLLHGDDFVLPGFYTQMLEMYAQFPEIKACFTQNHVVDSDHRIIHTAKKIQEHNGIIPNFFEMQVADQYIQTPSITVKKEVYATLGTFNPSLSWTEDWEMWARIAKHYPIGYIAQPLACYRVHTHSSTSMKSIQGENINDLKRIKVVLKGHCDTEDLREKVEHSLNRIIFDYALKNYLAALKVAKKYALRNLKTCIAYAPNWKTRWYYIVVYCKIAIRP</sequence>
<gene>
    <name evidence="2" type="ORF">SAMN05444377_11297</name>
</gene>
<evidence type="ECO:0000313" key="2">
    <source>
        <dbReference type="EMBL" id="SHF56961.1"/>
    </source>
</evidence>
<dbReference type="Pfam" id="PF00535">
    <property type="entry name" value="Glycos_transf_2"/>
    <property type="match status" value="1"/>
</dbReference>
<keyword evidence="2" id="KW-0808">Transferase</keyword>
<reference evidence="2 3" key="1">
    <citation type="submission" date="2016-11" db="EMBL/GenBank/DDBJ databases">
        <authorList>
            <person name="Jaros S."/>
            <person name="Januszkiewicz K."/>
            <person name="Wedrychowicz H."/>
        </authorList>
    </citation>
    <scope>NUCLEOTIDE SEQUENCE [LARGE SCALE GENOMIC DNA]</scope>
    <source>
        <strain evidence="2 3">DSM 25660</strain>
    </source>
</reference>
<proteinExistence type="predicted"/>
<dbReference type="PANTHER" id="PTHR43685">
    <property type="entry name" value="GLYCOSYLTRANSFERASE"/>
    <property type="match status" value="1"/>
</dbReference>
<evidence type="ECO:0000313" key="3">
    <source>
        <dbReference type="Proteomes" id="UP000184147"/>
    </source>
</evidence>
<dbReference type="STRING" id="1124188.SAMN05444377_11297"/>